<proteinExistence type="predicted"/>
<name>A0A3A4F609_9MICC</name>
<sequence length="186" mass="21133">MSTTSAPLFTLLEDKDQGYDRAEVDQFMARAREAYDSGRGMPLAEIRQASFSMGPGGYSPVEVDSALDRLEDAFAGAERDRYIDQFGEDAWYEQLHYRSQPLRRRMERPDGQRFREPAGESTVGYRRSEVDHLCRELEKYLDGENPMSVDEIRTITFATATAAEAYDEAQVDAFLDRMTEIMASVG</sequence>
<organism evidence="1 2">
    <name type="scientific">Nesterenkonia natronophila</name>
    <dbReference type="NCBI Taxonomy" id="2174932"/>
    <lineage>
        <taxon>Bacteria</taxon>
        <taxon>Bacillati</taxon>
        <taxon>Actinomycetota</taxon>
        <taxon>Actinomycetes</taxon>
        <taxon>Micrococcales</taxon>
        <taxon>Micrococcaceae</taxon>
        <taxon>Nesterenkonia</taxon>
    </lineage>
</organism>
<dbReference type="NCBIfam" id="TIGR03543">
    <property type="entry name" value="divI1A_rptt_fam"/>
    <property type="match status" value="1"/>
</dbReference>
<keyword evidence="2" id="KW-1185">Reference proteome</keyword>
<dbReference type="NCBIfam" id="TIGR03544">
    <property type="entry name" value="DivI1A_domain"/>
    <property type="match status" value="2"/>
</dbReference>
<dbReference type="OrthoDB" id="3480096at2"/>
<dbReference type="Proteomes" id="UP000266615">
    <property type="component" value="Unassembled WGS sequence"/>
</dbReference>
<comment type="caution">
    <text evidence="1">The sequence shown here is derived from an EMBL/GenBank/DDBJ whole genome shotgun (WGS) entry which is preliminary data.</text>
</comment>
<dbReference type="EMBL" id="QYZP01000002">
    <property type="protein sequence ID" value="RJN31900.1"/>
    <property type="molecule type" value="Genomic_DNA"/>
</dbReference>
<dbReference type="AlphaFoldDB" id="A0A3A4F609"/>
<gene>
    <name evidence="1" type="ORF">D3250_07245</name>
</gene>
<accession>A0A3A4F609</accession>
<evidence type="ECO:0000313" key="1">
    <source>
        <dbReference type="EMBL" id="RJN31900.1"/>
    </source>
</evidence>
<dbReference type="InterPro" id="IPR019932">
    <property type="entry name" value="CHP03543"/>
</dbReference>
<protein>
    <submittedName>
        <fullName evidence="1">DivIVA domain-containing protein</fullName>
    </submittedName>
</protein>
<evidence type="ECO:0000313" key="2">
    <source>
        <dbReference type="Proteomes" id="UP000266615"/>
    </source>
</evidence>
<dbReference type="InterPro" id="IPR019933">
    <property type="entry name" value="DivIVA_domain"/>
</dbReference>
<dbReference type="Gene3D" id="6.10.250.660">
    <property type="match status" value="2"/>
</dbReference>
<reference evidence="1 2" key="1">
    <citation type="submission" date="2018-09" db="EMBL/GenBank/DDBJ databases">
        <title>Nesterenkonia natronophila sp. nov., an alkaliphilic actinobacteriume isolated from a soda lake, and emended description of the genus Nesterenkonia.</title>
        <authorList>
            <person name="Menes R.J."/>
            <person name="Iriarte A."/>
        </authorList>
    </citation>
    <scope>NUCLEOTIDE SEQUENCE [LARGE SCALE GENOMIC DNA]</scope>
    <source>
        <strain evidence="1 2">M8</strain>
    </source>
</reference>
<dbReference type="RefSeq" id="WP_119902687.1">
    <property type="nucleotide sequence ID" value="NZ_QYZP01000002.1"/>
</dbReference>